<gene>
    <name evidence="1" type="ORF">L596_020669</name>
</gene>
<comment type="caution">
    <text evidence="1">The sequence shown here is derived from an EMBL/GenBank/DDBJ whole genome shotgun (WGS) entry which is preliminary data.</text>
</comment>
<organism evidence="1 2">
    <name type="scientific">Steinernema carpocapsae</name>
    <name type="common">Entomopathogenic nematode</name>
    <dbReference type="NCBI Taxonomy" id="34508"/>
    <lineage>
        <taxon>Eukaryota</taxon>
        <taxon>Metazoa</taxon>
        <taxon>Ecdysozoa</taxon>
        <taxon>Nematoda</taxon>
        <taxon>Chromadorea</taxon>
        <taxon>Rhabditida</taxon>
        <taxon>Tylenchina</taxon>
        <taxon>Panagrolaimomorpha</taxon>
        <taxon>Strongyloidoidea</taxon>
        <taxon>Steinernematidae</taxon>
        <taxon>Steinernema</taxon>
    </lineage>
</organism>
<evidence type="ECO:0000313" key="2">
    <source>
        <dbReference type="Proteomes" id="UP000298663"/>
    </source>
</evidence>
<reference evidence="1 2" key="2">
    <citation type="journal article" date="2019" name="G3 (Bethesda)">
        <title>Hybrid Assembly of the Genome of the Entomopathogenic Nematode Steinernema carpocapsae Identifies the X-Chromosome.</title>
        <authorList>
            <person name="Serra L."/>
            <person name="Macchietto M."/>
            <person name="Macias-Munoz A."/>
            <person name="McGill C.J."/>
            <person name="Rodriguez I.M."/>
            <person name="Rodriguez B."/>
            <person name="Murad R."/>
            <person name="Mortazavi A."/>
        </authorList>
    </citation>
    <scope>NUCLEOTIDE SEQUENCE [LARGE SCALE GENOMIC DNA]</scope>
    <source>
        <strain evidence="1 2">ALL</strain>
    </source>
</reference>
<name>A0A4U5MUW5_STECR</name>
<dbReference type="AlphaFoldDB" id="A0A4U5MUW5"/>
<reference evidence="1 2" key="1">
    <citation type="journal article" date="2015" name="Genome Biol.">
        <title>Comparative genomics of Steinernema reveals deeply conserved gene regulatory networks.</title>
        <authorList>
            <person name="Dillman A.R."/>
            <person name="Macchietto M."/>
            <person name="Porter C.F."/>
            <person name="Rogers A."/>
            <person name="Williams B."/>
            <person name="Antoshechkin I."/>
            <person name="Lee M.M."/>
            <person name="Goodwin Z."/>
            <person name="Lu X."/>
            <person name="Lewis E.E."/>
            <person name="Goodrich-Blair H."/>
            <person name="Stock S.P."/>
            <person name="Adams B.J."/>
            <person name="Sternberg P.W."/>
            <person name="Mortazavi A."/>
        </authorList>
    </citation>
    <scope>NUCLEOTIDE SEQUENCE [LARGE SCALE GENOMIC DNA]</scope>
    <source>
        <strain evidence="1 2">ALL</strain>
    </source>
</reference>
<evidence type="ECO:0000313" key="1">
    <source>
        <dbReference type="EMBL" id="TKR73352.1"/>
    </source>
</evidence>
<protein>
    <submittedName>
        <fullName evidence="1">Uncharacterized protein</fullName>
    </submittedName>
</protein>
<sequence length="74" mass="8729">MLGFLFRFEGLKKRLTRCHCSQMHVYNQFKVCKTICYCTKPVNIFSSLKYDSNFPVVRIFALVKNCFPPETHTC</sequence>
<dbReference type="Proteomes" id="UP000298663">
    <property type="component" value="Unassembled WGS sequence"/>
</dbReference>
<proteinExistence type="predicted"/>
<dbReference type="EMBL" id="AZBU02000006">
    <property type="protein sequence ID" value="TKR73352.1"/>
    <property type="molecule type" value="Genomic_DNA"/>
</dbReference>
<keyword evidence="2" id="KW-1185">Reference proteome</keyword>
<accession>A0A4U5MUW5</accession>